<dbReference type="SUPFAM" id="SSF55874">
    <property type="entry name" value="ATPase domain of HSP90 chaperone/DNA topoisomerase II/histidine kinase"/>
    <property type="match status" value="1"/>
</dbReference>
<evidence type="ECO:0000259" key="6">
    <source>
        <dbReference type="PROSITE" id="PS50109"/>
    </source>
</evidence>
<gene>
    <name evidence="8" type="ORF">H5P27_09895</name>
</gene>
<dbReference type="Gene3D" id="3.40.50.2300">
    <property type="match status" value="1"/>
</dbReference>
<dbReference type="InterPro" id="IPR003594">
    <property type="entry name" value="HATPase_dom"/>
</dbReference>
<dbReference type="SUPFAM" id="SSF47384">
    <property type="entry name" value="Homodimeric domain of signal transducing histidine kinase"/>
    <property type="match status" value="1"/>
</dbReference>
<dbReference type="SUPFAM" id="SSF52172">
    <property type="entry name" value="CheY-like"/>
    <property type="match status" value="1"/>
</dbReference>
<protein>
    <recommendedName>
        <fullName evidence="2">histidine kinase</fullName>
        <ecNumber evidence="2">2.7.13.3</ecNumber>
    </recommendedName>
</protein>
<dbReference type="InterPro" id="IPR011006">
    <property type="entry name" value="CheY-like_superfamily"/>
</dbReference>
<keyword evidence="3 4" id="KW-0597">Phosphoprotein</keyword>
<dbReference type="PRINTS" id="PR00344">
    <property type="entry name" value="BCTRLSENSOR"/>
</dbReference>
<dbReference type="PROSITE" id="PS50109">
    <property type="entry name" value="HIS_KIN"/>
    <property type="match status" value="1"/>
</dbReference>
<dbReference type="GO" id="GO:0000155">
    <property type="term" value="F:phosphorelay sensor kinase activity"/>
    <property type="evidence" value="ECO:0007669"/>
    <property type="project" value="InterPro"/>
</dbReference>
<feature type="modified residue" description="4-aspartylphosphate" evidence="4">
    <location>
        <position position="56"/>
    </location>
</feature>
<keyword evidence="5" id="KW-0175">Coiled coil</keyword>
<evidence type="ECO:0000256" key="1">
    <source>
        <dbReference type="ARBA" id="ARBA00000085"/>
    </source>
</evidence>
<keyword evidence="9" id="KW-1185">Reference proteome</keyword>
<dbReference type="SMART" id="SM00387">
    <property type="entry name" value="HATPase_c"/>
    <property type="match status" value="1"/>
</dbReference>
<dbReference type="Pfam" id="PF00512">
    <property type="entry name" value="HisKA"/>
    <property type="match status" value="1"/>
</dbReference>
<dbReference type="InterPro" id="IPR003661">
    <property type="entry name" value="HisK_dim/P_dom"/>
</dbReference>
<feature type="domain" description="Histidine kinase" evidence="6">
    <location>
        <begin position="168"/>
        <end position="394"/>
    </location>
</feature>
<dbReference type="SMART" id="SM00448">
    <property type="entry name" value="REC"/>
    <property type="match status" value="1"/>
</dbReference>
<evidence type="ECO:0000259" key="7">
    <source>
        <dbReference type="PROSITE" id="PS50110"/>
    </source>
</evidence>
<dbReference type="InterPro" id="IPR036890">
    <property type="entry name" value="HATPase_C_sf"/>
</dbReference>
<comment type="catalytic activity">
    <reaction evidence="1">
        <text>ATP + protein L-histidine = ADP + protein N-phospho-L-histidine.</text>
        <dbReference type="EC" id="2.7.13.3"/>
    </reaction>
</comment>
<dbReference type="PANTHER" id="PTHR43547:SF2">
    <property type="entry name" value="HYBRID SIGNAL TRANSDUCTION HISTIDINE KINASE C"/>
    <property type="match status" value="1"/>
</dbReference>
<evidence type="ECO:0000313" key="8">
    <source>
        <dbReference type="EMBL" id="MBC2606356.1"/>
    </source>
</evidence>
<dbReference type="InterPro" id="IPR036097">
    <property type="entry name" value="HisK_dim/P_sf"/>
</dbReference>
<dbReference type="Gene3D" id="3.30.565.10">
    <property type="entry name" value="Histidine kinase-like ATPase, C-terminal domain"/>
    <property type="match status" value="1"/>
</dbReference>
<feature type="domain" description="Response regulatory" evidence="7">
    <location>
        <begin position="7"/>
        <end position="123"/>
    </location>
</feature>
<name>A0A7X1B656_9BACT</name>
<dbReference type="PANTHER" id="PTHR43547">
    <property type="entry name" value="TWO-COMPONENT HISTIDINE KINASE"/>
    <property type="match status" value="1"/>
</dbReference>
<dbReference type="Gene3D" id="1.10.287.130">
    <property type="match status" value="1"/>
</dbReference>
<dbReference type="CDD" id="cd00082">
    <property type="entry name" value="HisKA"/>
    <property type="match status" value="1"/>
</dbReference>
<organism evidence="8 9">
    <name type="scientific">Pelagicoccus albus</name>
    <dbReference type="NCBI Taxonomy" id="415222"/>
    <lineage>
        <taxon>Bacteria</taxon>
        <taxon>Pseudomonadati</taxon>
        <taxon>Verrucomicrobiota</taxon>
        <taxon>Opitutia</taxon>
        <taxon>Puniceicoccales</taxon>
        <taxon>Pelagicoccaceae</taxon>
        <taxon>Pelagicoccus</taxon>
    </lineage>
</organism>
<reference evidence="8 9" key="1">
    <citation type="submission" date="2020-07" db="EMBL/GenBank/DDBJ databases">
        <authorList>
            <person name="Feng X."/>
        </authorList>
    </citation>
    <scope>NUCLEOTIDE SEQUENCE [LARGE SCALE GENOMIC DNA]</scope>
    <source>
        <strain evidence="8 9">JCM23202</strain>
    </source>
</reference>
<dbReference type="Proteomes" id="UP000526501">
    <property type="component" value="Unassembled WGS sequence"/>
</dbReference>
<feature type="coiled-coil region" evidence="5">
    <location>
        <begin position="125"/>
        <end position="159"/>
    </location>
</feature>
<comment type="caution">
    <text evidence="8">The sequence shown here is derived from an EMBL/GenBank/DDBJ whole genome shotgun (WGS) entry which is preliminary data.</text>
</comment>
<dbReference type="EC" id="2.7.13.3" evidence="2"/>
<dbReference type="InterPro" id="IPR005467">
    <property type="entry name" value="His_kinase_dom"/>
</dbReference>
<accession>A0A7X1B656</accession>
<evidence type="ECO:0000313" key="9">
    <source>
        <dbReference type="Proteomes" id="UP000526501"/>
    </source>
</evidence>
<dbReference type="Pfam" id="PF00072">
    <property type="entry name" value="Response_reg"/>
    <property type="match status" value="1"/>
</dbReference>
<dbReference type="AlphaFoldDB" id="A0A7X1B656"/>
<evidence type="ECO:0000256" key="5">
    <source>
        <dbReference type="SAM" id="Coils"/>
    </source>
</evidence>
<dbReference type="InterPro" id="IPR004358">
    <property type="entry name" value="Sig_transdc_His_kin-like_C"/>
</dbReference>
<evidence type="ECO:0000256" key="4">
    <source>
        <dbReference type="PROSITE-ProRule" id="PRU00169"/>
    </source>
</evidence>
<dbReference type="EMBL" id="JACHVC010000012">
    <property type="protein sequence ID" value="MBC2606356.1"/>
    <property type="molecule type" value="Genomic_DNA"/>
</dbReference>
<dbReference type="Pfam" id="PF02518">
    <property type="entry name" value="HATPase_c"/>
    <property type="match status" value="1"/>
</dbReference>
<dbReference type="InterPro" id="IPR001789">
    <property type="entry name" value="Sig_transdc_resp-reg_receiver"/>
</dbReference>
<proteinExistence type="predicted"/>
<dbReference type="SMART" id="SM00388">
    <property type="entry name" value="HisKA"/>
    <property type="match status" value="1"/>
</dbReference>
<sequence length="394" mass="44318">MDPRSESIMIVDDVQQNLRLLCEILSDHDYQLRPFSQPINALKSAFDLPPDLILLDVNMPEIDGFEFCKRIKANESTSRIPVIFISAQKDNAGILEGFRHGAVDYITKPFQAGEVISRIQTHLKLQRYQKELSDKNSNLERAMAELKSTQAQLVHAEKMASLGVLTAGIAHEINNPIAFIQANANVMAKRLEQMSQGSRSFGPKEQIDWKHLSEGFLDGSKRIADIVKSLQTYARVDEVGLKEYDPSLNITATLKLFSHRTKRGMNLSSNIQKPEKKLCANPGKINQVFTNLLSNAIAVLEGMETSQEKIIKIDARTIREEDQDWYMIRVEDNGPGLKEGQEERIFDPFYTTKEPGKGLGLGLSIASKLMEEHKGKLRVFRASPGCVFDILIPH</sequence>
<dbReference type="RefSeq" id="WP_185660238.1">
    <property type="nucleotide sequence ID" value="NZ_CAWPOO010000012.1"/>
</dbReference>
<evidence type="ECO:0000256" key="2">
    <source>
        <dbReference type="ARBA" id="ARBA00012438"/>
    </source>
</evidence>
<dbReference type="PROSITE" id="PS50110">
    <property type="entry name" value="RESPONSE_REGULATORY"/>
    <property type="match status" value="1"/>
</dbReference>
<evidence type="ECO:0000256" key="3">
    <source>
        <dbReference type="ARBA" id="ARBA00022553"/>
    </source>
</evidence>